<protein>
    <submittedName>
        <fullName evidence="2">Uncharacterized protein</fullName>
    </submittedName>
</protein>
<name>A0A921TE10_9RHOB</name>
<feature type="transmembrane region" description="Helical" evidence="1">
    <location>
        <begin position="31"/>
        <end position="50"/>
    </location>
</feature>
<accession>A0A921TE10</accession>
<gene>
    <name evidence="2" type="ORF">PMES_00280</name>
</gene>
<proteinExistence type="predicted"/>
<comment type="caution">
    <text evidence="2">The sequence shown here is derived from an EMBL/GenBank/DDBJ whole genome shotgun (WGS) entry which is preliminary data.</text>
</comment>
<sequence>MMIQRLVTIFGFLCVAGYLGILVFEVPRLDLALVIGVTLALAIWDLFRLLGETRD</sequence>
<evidence type="ECO:0000313" key="2">
    <source>
        <dbReference type="EMBL" id="KAF0677368.1"/>
    </source>
</evidence>
<dbReference type="RefSeq" id="WP_159963745.1">
    <property type="nucleotide sequence ID" value="NZ_APKE01000004.1"/>
</dbReference>
<keyword evidence="1" id="KW-0472">Membrane</keyword>
<keyword evidence="1" id="KW-1133">Transmembrane helix</keyword>
<evidence type="ECO:0000313" key="3">
    <source>
        <dbReference type="Proteomes" id="UP000698242"/>
    </source>
</evidence>
<keyword evidence="3" id="KW-1185">Reference proteome</keyword>
<organism evidence="2 3">
    <name type="scientific">Profundibacterium mesophilum KAUST100406-0324</name>
    <dbReference type="NCBI Taxonomy" id="1037889"/>
    <lineage>
        <taxon>Bacteria</taxon>
        <taxon>Pseudomonadati</taxon>
        <taxon>Pseudomonadota</taxon>
        <taxon>Alphaproteobacteria</taxon>
        <taxon>Rhodobacterales</taxon>
        <taxon>Roseobacteraceae</taxon>
        <taxon>Profundibacterium</taxon>
    </lineage>
</organism>
<feature type="transmembrane region" description="Helical" evidence="1">
    <location>
        <begin position="6"/>
        <end position="24"/>
    </location>
</feature>
<evidence type="ECO:0000256" key="1">
    <source>
        <dbReference type="SAM" id="Phobius"/>
    </source>
</evidence>
<reference evidence="2" key="1">
    <citation type="submission" date="2013-03" db="EMBL/GenBank/DDBJ databases">
        <title>Genome Sequence of the Profundibacterium mesophilum strain KAUST100406-0324T from Red Sea, a novel genus in the family Rhodobacteraceae.</title>
        <authorList>
            <person name="Essack M."/>
            <person name="Alam I."/>
            <person name="Lafi F."/>
            <person name="Alawi W."/>
            <person name="Kamanu F."/>
            <person name="Al-Suwailem A."/>
            <person name="Lee O.O."/>
            <person name="Xu Y."/>
            <person name="Bajic V."/>
            <person name="Qian P.-Y."/>
            <person name="Archer J."/>
        </authorList>
    </citation>
    <scope>NUCLEOTIDE SEQUENCE</scope>
    <source>
        <strain evidence="2">KAUST100406-0324</strain>
    </source>
</reference>
<dbReference type="EMBL" id="APKE01000004">
    <property type="protein sequence ID" value="KAF0677368.1"/>
    <property type="molecule type" value="Genomic_DNA"/>
</dbReference>
<dbReference type="OrthoDB" id="8453979at2"/>
<dbReference type="Proteomes" id="UP000698242">
    <property type="component" value="Unassembled WGS sequence"/>
</dbReference>
<keyword evidence="1" id="KW-0812">Transmembrane</keyword>
<dbReference type="AlphaFoldDB" id="A0A921TE10"/>